<feature type="binding site" evidence="2">
    <location>
        <position position="209"/>
    </location>
    <ligand>
        <name>Mg(2+)</name>
        <dbReference type="ChEBI" id="CHEBI:18420"/>
        <label>3</label>
    </ligand>
</feature>
<comment type="catalytic activity">
    <reaction evidence="2">
        <text>thiamine phosphate + ATP = thiamine diphosphate + ADP</text>
        <dbReference type="Rhea" id="RHEA:15913"/>
        <dbReference type="ChEBI" id="CHEBI:30616"/>
        <dbReference type="ChEBI" id="CHEBI:37575"/>
        <dbReference type="ChEBI" id="CHEBI:58937"/>
        <dbReference type="ChEBI" id="CHEBI:456216"/>
        <dbReference type="EC" id="2.7.4.16"/>
    </reaction>
</comment>
<evidence type="ECO:0000313" key="5">
    <source>
        <dbReference type="EMBL" id="MEM5536809.1"/>
    </source>
</evidence>
<comment type="caution">
    <text evidence="5">The sequence shown here is derived from an EMBL/GenBank/DDBJ whole genome shotgun (WGS) entry which is preliminary data.</text>
</comment>
<dbReference type="EC" id="2.7.4.16" evidence="2"/>
<feature type="binding site" evidence="2">
    <location>
        <begin position="120"/>
        <end position="121"/>
    </location>
    <ligand>
        <name>ATP</name>
        <dbReference type="ChEBI" id="CHEBI:30616"/>
    </ligand>
</feature>
<dbReference type="Pfam" id="PF02769">
    <property type="entry name" value="AIRS_C"/>
    <property type="match status" value="1"/>
</dbReference>
<feature type="binding site" evidence="2">
    <location>
        <position position="212"/>
    </location>
    <ligand>
        <name>Mg(2+)</name>
        <dbReference type="ChEBI" id="CHEBI:18420"/>
        <label>5</label>
    </ligand>
</feature>
<dbReference type="InterPro" id="IPR016188">
    <property type="entry name" value="PurM-like_N"/>
</dbReference>
<comment type="miscellaneous">
    <text evidence="2">Reaction mechanism of ThiL seems to utilize a direct, inline transfer of the gamma-phosphate of ATP to TMP rather than a phosphorylated enzyme intermediate.</text>
</comment>
<feature type="binding site" evidence="2">
    <location>
        <position position="29"/>
    </location>
    <ligand>
        <name>Mg(2+)</name>
        <dbReference type="ChEBI" id="CHEBI:18420"/>
        <label>3</label>
    </ligand>
</feature>
<evidence type="ECO:0000313" key="6">
    <source>
        <dbReference type="Proteomes" id="UP001449225"/>
    </source>
</evidence>
<sequence length="320" mass="34128">MSLSEFELIQRYFAEASTDASVALGIGDDCAVLSVPTGQQLAVSIDSLVQGTHFLEGTPADLLASRLFGSALSDLAAMGATPAWLTLALTLPEPDEDWLQLFSSRLAQLCNEYHVSLVGGDTTKGPLTLSAQVHGFLPRDHRLTRAGAKVGDLICVSGCLGDSRGGLDGLLNGFENHTEAGYLLERFYAPTPRIELGKILLGKANSCIDISDGLLSDLSHILKASGGLGARLQLEAVPISSQLIATFGEESARQWALTGGEDFELCFTLPPNYLALLSQLPVPVAVIGKVTDRADIELFLRGEPCQIQGSGYDHFQRKDD</sequence>
<dbReference type="NCBIfam" id="TIGR01379">
    <property type="entry name" value="thiL"/>
    <property type="match status" value="1"/>
</dbReference>
<dbReference type="PANTHER" id="PTHR30270:SF0">
    <property type="entry name" value="THIAMINE-MONOPHOSPHATE KINASE"/>
    <property type="match status" value="1"/>
</dbReference>
<proteinExistence type="inferred from homology"/>
<dbReference type="HAMAP" id="MF_02128">
    <property type="entry name" value="TMP_kinase"/>
    <property type="match status" value="1"/>
</dbReference>
<accession>A0ABU9TU79</accession>
<keyword evidence="2" id="KW-0460">Magnesium</keyword>
<dbReference type="RefSeq" id="WP_342854481.1">
    <property type="nucleotide sequence ID" value="NZ_JBBMRA010000008.1"/>
</dbReference>
<dbReference type="EMBL" id="JBBMRA010000008">
    <property type="protein sequence ID" value="MEM5536809.1"/>
    <property type="molecule type" value="Genomic_DNA"/>
</dbReference>
<feature type="binding site" evidence="2">
    <location>
        <position position="312"/>
    </location>
    <ligand>
        <name>substrate</name>
    </ligand>
</feature>
<dbReference type="InterPro" id="IPR036921">
    <property type="entry name" value="PurM-like_N_sf"/>
</dbReference>
<dbReference type="SUPFAM" id="SSF55326">
    <property type="entry name" value="PurM N-terminal domain-like"/>
    <property type="match status" value="1"/>
</dbReference>
<keyword evidence="2" id="KW-0547">Nucleotide-binding</keyword>
<feature type="binding site" evidence="2">
    <location>
        <position position="211"/>
    </location>
    <ligand>
        <name>ATP</name>
        <dbReference type="ChEBI" id="CHEBI:30616"/>
    </ligand>
</feature>
<keyword evidence="2 5" id="KW-0418">Kinase</keyword>
<evidence type="ECO:0000256" key="2">
    <source>
        <dbReference type="HAMAP-Rule" id="MF_02128"/>
    </source>
</evidence>
<evidence type="ECO:0000259" key="4">
    <source>
        <dbReference type="Pfam" id="PF02769"/>
    </source>
</evidence>
<feature type="domain" description="PurM-like C-terminal" evidence="4">
    <location>
        <begin position="187"/>
        <end position="299"/>
    </location>
</feature>
<feature type="binding site" evidence="2">
    <location>
        <position position="53"/>
    </location>
    <ligand>
        <name>substrate</name>
    </ligand>
</feature>
<dbReference type="InterPro" id="IPR036676">
    <property type="entry name" value="PurM-like_C_sf"/>
</dbReference>
<feature type="binding site" evidence="2">
    <location>
        <position position="74"/>
    </location>
    <ligand>
        <name>Mg(2+)</name>
        <dbReference type="ChEBI" id="CHEBI:18420"/>
        <label>2</label>
    </ligand>
</feature>
<feature type="binding site" evidence="2">
    <location>
        <position position="46"/>
    </location>
    <ligand>
        <name>Mg(2+)</name>
        <dbReference type="ChEBI" id="CHEBI:18420"/>
        <label>2</label>
    </ligand>
</feature>
<dbReference type="Gene3D" id="3.90.650.10">
    <property type="entry name" value="PurM-like C-terminal domain"/>
    <property type="match status" value="1"/>
</dbReference>
<feature type="binding site" evidence="2">
    <location>
        <position position="46"/>
    </location>
    <ligand>
        <name>Mg(2+)</name>
        <dbReference type="ChEBI" id="CHEBI:18420"/>
        <label>1</label>
    </ligand>
</feature>
<dbReference type="PANTHER" id="PTHR30270">
    <property type="entry name" value="THIAMINE-MONOPHOSPHATE KINASE"/>
    <property type="match status" value="1"/>
</dbReference>
<dbReference type="GO" id="GO:0009030">
    <property type="term" value="F:thiamine-phosphate kinase activity"/>
    <property type="evidence" value="ECO:0007669"/>
    <property type="project" value="UniProtKB-EC"/>
</dbReference>
<dbReference type="Gene3D" id="3.30.1330.10">
    <property type="entry name" value="PurM-like, N-terminal domain"/>
    <property type="match status" value="1"/>
</dbReference>
<dbReference type="PIRSF" id="PIRSF005303">
    <property type="entry name" value="Thiam_monoph_kin"/>
    <property type="match status" value="1"/>
</dbReference>
<keyword evidence="2 5" id="KW-0808">Transferase</keyword>
<dbReference type="InterPro" id="IPR010918">
    <property type="entry name" value="PurM-like_C_dom"/>
</dbReference>
<dbReference type="Pfam" id="PF00586">
    <property type="entry name" value="AIRS"/>
    <property type="match status" value="1"/>
</dbReference>
<comment type="caution">
    <text evidence="2">Lacks conserved residue(s) required for the propagation of feature annotation.</text>
</comment>
<dbReference type="CDD" id="cd02194">
    <property type="entry name" value="ThiL"/>
    <property type="match status" value="1"/>
</dbReference>
<keyword evidence="1 2" id="KW-0784">Thiamine biosynthesis</keyword>
<comment type="similarity">
    <text evidence="2">Belongs to the thiamine-monophosphate kinase family.</text>
</comment>
<evidence type="ECO:0000256" key="1">
    <source>
        <dbReference type="ARBA" id="ARBA00022977"/>
    </source>
</evidence>
<feature type="binding site" evidence="2">
    <location>
        <position position="74"/>
    </location>
    <ligand>
        <name>Mg(2+)</name>
        <dbReference type="ChEBI" id="CHEBI:18420"/>
        <label>3</label>
    </ligand>
</feature>
<gene>
    <name evidence="2 5" type="primary">thiL</name>
    <name evidence="5" type="ORF">WNY58_10440</name>
</gene>
<keyword evidence="6" id="KW-1185">Reference proteome</keyword>
<name>A0ABU9TU79_9GAMM</name>
<keyword evidence="2" id="KW-0067">ATP-binding</keyword>
<organism evidence="5 6">
    <name type="scientific">Neptuniibacter pectenicola</name>
    <dbReference type="NCBI Taxonomy" id="1806669"/>
    <lineage>
        <taxon>Bacteria</taxon>
        <taxon>Pseudomonadati</taxon>
        <taxon>Pseudomonadota</taxon>
        <taxon>Gammaproteobacteria</taxon>
        <taxon>Oceanospirillales</taxon>
        <taxon>Oceanospirillaceae</taxon>
        <taxon>Neptuniibacter</taxon>
    </lineage>
</organism>
<reference evidence="5 6" key="1">
    <citation type="submission" date="2024-03" db="EMBL/GenBank/DDBJ databases">
        <title>Community enrichment and isolation of bacterial strains for fucoidan degradation.</title>
        <authorList>
            <person name="Sichert A."/>
        </authorList>
    </citation>
    <scope>NUCLEOTIDE SEQUENCE [LARGE SCALE GENOMIC DNA]</scope>
    <source>
        <strain evidence="5 6">AS76</strain>
    </source>
</reference>
<feature type="binding site" evidence="2">
    <location>
        <position position="261"/>
    </location>
    <ligand>
        <name>substrate</name>
    </ligand>
</feature>
<feature type="binding site" evidence="2">
    <location>
        <position position="74"/>
    </location>
    <ligand>
        <name>Mg(2+)</name>
        <dbReference type="ChEBI" id="CHEBI:18420"/>
        <label>4</label>
    </ligand>
</feature>
<feature type="binding site" evidence="2">
    <location>
        <position position="44"/>
    </location>
    <ligand>
        <name>Mg(2+)</name>
        <dbReference type="ChEBI" id="CHEBI:18420"/>
        <label>4</label>
    </ligand>
</feature>
<comment type="pathway">
    <text evidence="2">Cofactor biosynthesis; thiamine diphosphate biosynthesis; thiamine diphosphate from thiamine phosphate: step 1/1.</text>
</comment>
<keyword evidence="2" id="KW-0479">Metal-binding</keyword>
<feature type="binding site" evidence="2">
    <location>
        <position position="145"/>
    </location>
    <ligand>
        <name>ATP</name>
        <dbReference type="ChEBI" id="CHEBI:30616"/>
    </ligand>
</feature>
<dbReference type="Proteomes" id="UP001449225">
    <property type="component" value="Unassembled WGS sequence"/>
</dbReference>
<feature type="binding site" evidence="2">
    <location>
        <position position="121"/>
    </location>
    <ligand>
        <name>Mg(2+)</name>
        <dbReference type="ChEBI" id="CHEBI:18420"/>
        <label>1</label>
    </ligand>
</feature>
<evidence type="ECO:0000259" key="3">
    <source>
        <dbReference type="Pfam" id="PF00586"/>
    </source>
</evidence>
<protein>
    <recommendedName>
        <fullName evidence="2">Thiamine-monophosphate kinase</fullName>
        <shortName evidence="2">TMP kinase</shortName>
        <shortName evidence="2">Thiamine-phosphate kinase</shortName>
        <ecNumber evidence="2">2.7.4.16</ecNumber>
    </recommendedName>
</protein>
<comment type="function">
    <text evidence="2">Catalyzes the ATP-dependent phosphorylation of thiamine-monophosphate (TMP) to form thiamine-pyrophosphate (TPP), the active form of vitamin B1.</text>
</comment>
<feature type="domain" description="PurM-like N-terminal" evidence="3">
    <location>
        <begin position="27"/>
        <end position="135"/>
    </location>
</feature>
<dbReference type="InterPro" id="IPR006283">
    <property type="entry name" value="ThiL-like"/>
</dbReference>
<feature type="binding site" evidence="2">
    <location>
        <position position="29"/>
    </location>
    <ligand>
        <name>Mg(2+)</name>
        <dbReference type="ChEBI" id="CHEBI:18420"/>
        <label>4</label>
    </ligand>
</feature>
<dbReference type="SUPFAM" id="SSF56042">
    <property type="entry name" value="PurM C-terminal domain-like"/>
    <property type="match status" value="1"/>
</dbReference>